<dbReference type="PANTHER" id="PTHR46051">
    <property type="entry name" value="SH2 DOMAIN-CONTAINING PROTEIN"/>
    <property type="match status" value="1"/>
</dbReference>
<dbReference type="AlphaFoldDB" id="A0A315VL58"/>
<dbReference type="InterPro" id="IPR036860">
    <property type="entry name" value="SH2_dom_sf"/>
</dbReference>
<dbReference type="SUPFAM" id="SSF55550">
    <property type="entry name" value="SH2 domain"/>
    <property type="match status" value="1"/>
</dbReference>
<organism evidence="8 9">
    <name type="scientific">Gambusia affinis</name>
    <name type="common">Western mosquitofish</name>
    <name type="synonym">Heterandria affinis</name>
    <dbReference type="NCBI Taxonomy" id="33528"/>
    <lineage>
        <taxon>Eukaryota</taxon>
        <taxon>Metazoa</taxon>
        <taxon>Chordata</taxon>
        <taxon>Craniata</taxon>
        <taxon>Vertebrata</taxon>
        <taxon>Euteleostomi</taxon>
        <taxon>Actinopterygii</taxon>
        <taxon>Neopterygii</taxon>
        <taxon>Teleostei</taxon>
        <taxon>Neoteleostei</taxon>
        <taxon>Acanthomorphata</taxon>
        <taxon>Ovalentaria</taxon>
        <taxon>Atherinomorphae</taxon>
        <taxon>Cyprinodontiformes</taxon>
        <taxon>Poeciliidae</taxon>
        <taxon>Poeciliinae</taxon>
        <taxon>Gambusia</taxon>
    </lineage>
</organism>
<evidence type="ECO:0000256" key="1">
    <source>
        <dbReference type="ARBA" id="ARBA00022588"/>
    </source>
</evidence>
<dbReference type="PANTHER" id="PTHR46051:SF1">
    <property type="entry name" value="INOSITOL POLYPHOSPHATE-RELATED PHOSPHATASE DOMAIN-CONTAINING PROTEIN"/>
    <property type="match status" value="1"/>
</dbReference>
<feature type="compositionally biased region" description="Low complexity" evidence="6">
    <location>
        <begin position="230"/>
        <end position="243"/>
    </location>
</feature>
<keyword evidence="4" id="KW-1064">Adaptive immunity</keyword>
<dbReference type="SMART" id="SM00252">
    <property type="entry name" value="SH2"/>
    <property type="match status" value="1"/>
</dbReference>
<feature type="compositionally biased region" description="Basic residues" evidence="6">
    <location>
        <begin position="1"/>
        <end position="11"/>
    </location>
</feature>
<keyword evidence="9" id="KW-1185">Reference proteome</keyword>
<dbReference type="GO" id="GO:0045087">
    <property type="term" value="P:innate immune response"/>
    <property type="evidence" value="ECO:0007669"/>
    <property type="project" value="UniProtKB-KW"/>
</dbReference>
<feature type="domain" description="SH2" evidence="7">
    <location>
        <begin position="130"/>
        <end position="226"/>
    </location>
</feature>
<dbReference type="GO" id="GO:0002250">
    <property type="term" value="P:adaptive immune response"/>
    <property type="evidence" value="ECO:0007669"/>
    <property type="project" value="UniProtKB-KW"/>
</dbReference>
<dbReference type="Proteomes" id="UP000250572">
    <property type="component" value="Unassembled WGS sequence"/>
</dbReference>
<dbReference type="GO" id="GO:0050776">
    <property type="term" value="P:regulation of immune response"/>
    <property type="evidence" value="ECO:0007669"/>
    <property type="project" value="TreeGrafter"/>
</dbReference>
<dbReference type="InterPro" id="IPR000980">
    <property type="entry name" value="SH2"/>
</dbReference>
<evidence type="ECO:0000256" key="6">
    <source>
        <dbReference type="SAM" id="MobiDB-lite"/>
    </source>
</evidence>
<dbReference type="PRINTS" id="PR00401">
    <property type="entry name" value="SH2DOMAIN"/>
</dbReference>
<evidence type="ECO:0000259" key="7">
    <source>
        <dbReference type="PROSITE" id="PS50001"/>
    </source>
</evidence>
<evidence type="ECO:0000256" key="2">
    <source>
        <dbReference type="ARBA" id="ARBA00022859"/>
    </source>
</evidence>
<feature type="region of interest" description="Disordered" evidence="6">
    <location>
        <begin position="230"/>
        <end position="257"/>
    </location>
</feature>
<dbReference type="STRING" id="33528.ENSGAFP00000003235"/>
<keyword evidence="2" id="KW-0391">Immunity</keyword>
<proteinExistence type="predicted"/>
<gene>
    <name evidence="8" type="ORF">CCH79_00005858</name>
</gene>
<evidence type="ECO:0000313" key="8">
    <source>
        <dbReference type="EMBL" id="PWA23694.1"/>
    </source>
</evidence>
<evidence type="ECO:0000313" key="9">
    <source>
        <dbReference type="Proteomes" id="UP000250572"/>
    </source>
</evidence>
<name>A0A315VL58_GAMAF</name>
<feature type="region of interest" description="Disordered" evidence="6">
    <location>
        <begin position="1"/>
        <end position="26"/>
    </location>
</feature>
<keyword evidence="3 5" id="KW-0727">SH2 domain</keyword>
<reference evidence="8 9" key="1">
    <citation type="journal article" date="2018" name="G3 (Bethesda)">
        <title>A High-Quality Reference Genome for the Invasive Mosquitofish Gambusia affinis Using a Chicago Library.</title>
        <authorList>
            <person name="Hoffberg S.L."/>
            <person name="Troendle N.J."/>
            <person name="Glenn T.C."/>
            <person name="Mahmud O."/>
            <person name="Louha S."/>
            <person name="Chalopin D."/>
            <person name="Bennetzen J.L."/>
            <person name="Mauricio R."/>
        </authorList>
    </citation>
    <scope>NUCLEOTIDE SEQUENCE [LARGE SCALE GENOMIC DNA]</scope>
    <source>
        <strain evidence="8">NE01/NJP1002.9</strain>
        <tissue evidence="8">Muscle</tissue>
    </source>
</reference>
<protein>
    <recommendedName>
        <fullName evidence="7">SH2 domain-containing protein</fullName>
    </recommendedName>
</protein>
<sequence length="283" mass="31806">MLQKRWARWKSRAAETGPPTPTAHDLPEALFTPRFIKTAQVESERTEDSQNCPVFSSVHPPIKTDCLPLMPLNKKQQGGWYELLYQKLKTGGQKGLACSQKAETKRTALALNEQSERHSRRKAVMENLTVYHGPIGKEEGERRLGQDGRDGSYLVRDSDSVPGVFCLCVLCKGYVYTYRLHKDEAGSWAAETTPGVPKRYFRHIKNLIAAFQKRGQGIAMPLLYPVTAQRRAQTHAEQQQQQTPGNGLSPTLPDHSPYLQRLATPVAQEPKNRSQKEVAQVFG</sequence>
<evidence type="ECO:0000256" key="3">
    <source>
        <dbReference type="ARBA" id="ARBA00022999"/>
    </source>
</evidence>
<accession>A0A315VL58</accession>
<comment type="caution">
    <text evidence="8">The sequence shown here is derived from an EMBL/GenBank/DDBJ whole genome shotgun (WGS) entry which is preliminary data.</text>
</comment>
<evidence type="ECO:0000256" key="5">
    <source>
        <dbReference type="PROSITE-ProRule" id="PRU00191"/>
    </source>
</evidence>
<dbReference type="GO" id="GO:0009966">
    <property type="term" value="P:regulation of signal transduction"/>
    <property type="evidence" value="ECO:0007669"/>
    <property type="project" value="TreeGrafter"/>
</dbReference>
<dbReference type="Pfam" id="PF00017">
    <property type="entry name" value="SH2"/>
    <property type="match status" value="1"/>
</dbReference>
<dbReference type="EMBL" id="NHOQ01001578">
    <property type="protein sequence ID" value="PWA23694.1"/>
    <property type="molecule type" value="Genomic_DNA"/>
</dbReference>
<dbReference type="Gene3D" id="3.30.505.10">
    <property type="entry name" value="SH2 domain"/>
    <property type="match status" value="1"/>
</dbReference>
<evidence type="ECO:0000256" key="4">
    <source>
        <dbReference type="ARBA" id="ARBA00023130"/>
    </source>
</evidence>
<feature type="region of interest" description="Disordered" evidence="6">
    <location>
        <begin position="264"/>
        <end position="283"/>
    </location>
</feature>
<dbReference type="PROSITE" id="PS50001">
    <property type="entry name" value="SH2"/>
    <property type="match status" value="1"/>
</dbReference>
<keyword evidence="1" id="KW-0399">Innate immunity</keyword>